<dbReference type="PANTHER" id="PTHR43861">
    <property type="entry name" value="TRANS-ACONITATE 2-METHYLTRANSFERASE-RELATED"/>
    <property type="match status" value="1"/>
</dbReference>
<keyword evidence="1 4" id="KW-0489">Methyltransferase</keyword>
<dbReference type="SUPFAM" id="SSF53335">
    <property type="entry name" value="S-adenosyl-L-methionine-dependent methyltransferases"/>
    <property type="match status" value="1"/>
</dbReference>
<dbReference type="Gene3D" id="3.40.50.150">
    <property type="entry name" value="Vaccinia Virus protein VP39"/>
    <property type="match status" value="1"/>
</dbReference>
<evidence type="ECO:0000313" key="5">
    <source>
        <dbReference type="Proteomes" id="UP000275504"/>
    </source>
</evidence>
<evidence type="ECO:0000313" key="4">
    <source>
        <dbReference type="EMBL" id="VEG60898.1"/>
    </source>
</evidence>
<dbReference type="GO" id="GO:0008168">
    <property type="term" value="F:methyltransferase activity"/>
    <property type="evidence" value="ECO:0007669"/>
    <property type="project" value="UniProtKB-KW"/>
</dbReference>
<dbReference type="Proteomes" id="UP000275504">
    <property type="component" value="Chromosome"/>
</dbReference>
<accession>A0A3S4RXN6</accession>
<dbReference type="AlphaFoldDB" id="A0A3S4RXN6"/>
<proteinExistence type="predicted"/>
<dbReference type="GO" id="GO:0032259">
    <property type="term" value="P:methylation"/>
    <property type="evidence" value="ECO:0007669"/>
    <property type="project" value="UniProtKB-KW"/>
</dbReference>
<dbReference type="CDD" id="cd02440">
    <property type="entry name" value="AdoMet_MTases"/>
    <property type="match status" value="1"/>
</dbReference>
<evidence type="ECO:0000259" key="3">
    <source>
        <dbReference type="Pfam" id="PF13649"/>
    </source>
</evidence>
<keyword evidence="2 4" id="KW-0808">Transferase</keyword>
<evidence type="ECO:0000256" key="1">
    <source>
        <dbReference type="ARBA" id="ARBA00022603"/>
    </source>
</evidence>
<feature type="domain" description="Methyltransferase" evidence="3">
    <location>
        <begin position="169"/>
        <end position="265"/>
    </location>
</feature>
<organism evidence="4 5">
    <name type="scientific">Campylobacter jejuni subsp. doylei</name>
    <dbReference type="NCBI Taxonomy" id="32021"/>
    <lineage>
        <taxon>Bacteria</taxon>
        <taxon>Pseudomonadati</taxon>
        <taxon>Campylobacterota</taxon>
        <taxon>Epsilonproteobacteria</taxon>
        <taxon>Campylobacterales</taxon>
        <taxon>Campylobacteraceae</taxon>
        <taxon>Campylobacter</taxon>
    </lineage>
</organism>
<dbReference type="InterPro" id="IPR041698">
    <property type="entry name" value="Methyltransf_25"/>
</dbReference>
<protein>
    <submittedName>
        <fullName evidence="4">Methyltransferase domain-containing protein</fullName>
        <ecNumber evidence="4">2.1.1.156</ecNumber>
    </submittedName>
</protein>
<reference evidence="4 5" key="1">
    <citation type="submission" date="2018-12" db="EMBL/GenBank/DDBJ databases">
        <authorList>
            <consortium name="Pathogen Informatics"/>
        </authorList>
    </citation>
    <scope>NUCLEOTIDE SEQUENCE [LARGE SCALE GENOMIC DNA]</scope>
    <source>
        <strain evidence="4 5">NCTC11951</strain>
    </source>
</reference>
<dbReference type="InterPro" id="IPR029063">
    <property type="entry name" value="SAM-dependent_MTases_sf"/>
</dbReference>
<dbReference type="Pfam" id="PF13649">
    <property type="entry name" value="Methyltransf_25"/>
    <property type="match status" value="1"/>
</dbReference>
<sequence>MDKLSLFKSLKKEKNLKSFALKSGYHCIDKLDKIEFFELFDPIILYTENSEFFYMDCNSCECFDESEMKFAFKKEIIVINSKFCLIAKKNSNAKIQVFHKGQLNKIDSKQFFKKIKDFISRSNSYYLGYEKRYEKVYGNGVTTWESSLANESLVTIYKHFSDYFYDKKVIDLGCGEGRDSIFLKKNNANVIGVDISPCALTKARESSKAQNLDIDFIETNVLFLNAFKDEYFDTAINMGCLHMIVDAKERKKHICNVYRILKRGGVFIVDHCQKNWGKGFFSLPPHLYSKDKMVVGNKIKRVVRTKDGQKLMDLEVIPYLEKQKDELVEEICSFGFKKEYILDTDTQAFGNSTLAIFKKD</sequence>
<dbReference type="EC" id="2.1.1.156" evidence="4"/>
<dbReference type="EMBL" id="LR134359">
    <property type="protein sequence ID" value="VEG60898.1"/>
    <property type="molecule type" value="Genomic_DNA"/>
</dbReference>
<dbReference type="PANTHER" id="PTHR43861:SF1">
    <property type="entry name" value="TRANS-ACONITATE 2-METHYLTRANSFERASE"/>
    <property type="match status" value="1"/>
</dbReference>
<evidence type="ECO:0000256" key="2">
    <source>
        <dbReference type="ARBA" id="ARBA00022679"/>
    </source>
</evidence>
<name>A0A3S4RXN6_CAMJU</name>
<gene>
    <name evidence="4" type="primary">bsmA</name>
    <name evidence="4" type="ORF">NCTC11951_00506</name>
</gene>